<gene>
    <name evidence="4" type="ORF">INQ41_08845</name>
</gene>
<evidence type="ECO:0000256" key="1">
    <source>
        <dbReference type="ARBA" id="ARBA00004613"/>
    </source>
</evidence>
<dbReference type="GO" id="GO:0005576">
    <property type="term" value="C:extracellular region"/>
    <property type="evidence" value="ECO:0007669"/>
    <property type="project" value="UniProtKB-SubCell"/>
</dbReference>
<dbReference type="InterPro" id="IPR051398">
    <property type="entry name" value="Polysacch_Deacetylase"/>
</dbReference>
<dbReference type="RefSeq" id="WP_193983748.1">
    <property type="nucleotide sequence ID" value="NZ_CP063656.1"/>
</dbReference>
<name>A0A7S6UEF1_9GAMM</name>
<dbReference type="KEGG" id="lcic:INQ41_08845"/>
<evidence type="ECO:0000259" key="3">
    <source>
        <dbReference type="Pfam" id="PF01522"/>
    </source>
</evidence>
<dbReference type="Gene3D" id="3.20.20.370">
    <property type="entry name" value="Glycoside hydrolase/deacetylase"/>
    <property type="match status" value="1"/>
</dbReference>
<sequence>MTRRAITRWLTYLVAVASHYSGVDRLYRAFAGGGLVVLMLHRVRDEPDPYPLSITPASLRQLVGWIRRDGTLTSLDDGLRSLHEPRGAGTAYALTFDDGYRDNLRLTEADLAGVPALVYLATGHVGGDPIWAYRLIHAIVARRHDQLNAAELGVGQFDLADPLDRQRAYELLPARLKQLSPTELEDWMERIGQQLQPARPAPERREMLDWNDVRKLASRGIGIGGHTRGHVMLSQVDEKTAREEIRGSCEHIRRELGSVPRHFAYPNGTSEDFGDRDARLAREAGFASAATTIEGVNRFGTDPYRLRRYNVYEQRYRSPSGRLSKALFMSDTSGLLSWFKTRMRA</sequence>
<organism evidence="4 5">
    <name type="scientific">Novilysobacter ciconiae</name>
    <dbReference type="NCBI Taxonomy" id="2781022"/>
    <lineage>
        <taxon>Bacteria</taxon>
        <taxon>Pseudomonadati</taxon>
        <taxon>Pseudomonadota</taxon>
        <taxon>Gammaproteobacteria</taxon>
        <taxon>Lysobacterales</taxon>
        <taxon>Lysobacteraceae</taxon>
        <taxon>Novilysobacter</taxon>
    </lineage>
</organism>
<dbReference type="InterPro" id="IPR002509">
    <property type="entry name" value="NODB_dom"/>
</dbReference>
<keyword evidence="2" id="KW-0732">Signal</keyword>
<protein>
    <submittedName>
        <fullName evidence="4">Polysaccharide deacetylase family protein</fullName>
    </submittedName>
</protein>
<reference evidence="4 5" key="1">
    <citation type="submission" date="2020-10" db="EMBL/GenBank/DDBJ databases">
        <title>complete genome sequencing of Lysobacter sp. H21R20.</title>
        <authorList>
            <person name="Bae J.-W."/>
            <person name="Lee S.-Y."/>
        </authorList>
    </citation>
    <scope>NUCLEOTIDE SEQUENCE [LARGE SCALE GENOMIC DNA]</scope>
    <source>
        <strain evidence="4 5">H21R20</strain>
    </source>
</reference>
<accession>A0A7S6UEF1</accession>
<dbReference type="GO" id="GO:0005975">
    <property type="term" value="P:carbohydrate metabolic process"/>
    <property type="evidence" value="ECO:0007669"/>
    <property type="project" value="InterPro"/>
</dbReference>
<proteinExistence type="predicted"/>
<feature type="domain" description="NodB homology" evidence="3">
    <location>
        <begin position="210"/>
        <end position="285"/>
    </location>
</feature>
<dbReference type="Proteomes" id="UP000594059">
    <property type="component" value="Chromosome"/>
</dbReference>
<dbReference type="PANTHER" id="PTHR34216:SF3">
    <property type="entry name" value="POLY-BETA-1,6-N-ACETYL-D-GLUCOSAMINE N-DEACETYLASE"/>
    <property type="match status" value="1"/>
</dbReference>
<dbReference type="SUPFAM" id="SSF88713">
    <property type="entry name" value="Glycoside hydrolase/deacetylase"/>
    <property type="match status" value="1"/>
</dbReference>
<dbReference type="PANTHER" id="PTHR34216">
    <property type="match status" value="1"/>
</dbReference>
<keyword evidence="5" id="KW-1185">Reference proteome</keyword>
<evidence type="ECO:0000313" key="5">
    <source>
        <dbReference type="Proteomes" id="UP000594059"/>
    </source>
</evidence>
<dbReference type="AlphaFoldDB" id="A0A7S6UEF1"/>
<dbReference type="InterPro" id="IPR011330">
    <property type="entry name" value="Glyco_hydro/deAcase_b/a-brl"/>
</dbReference>
<dbReference type="Pfam" id="PF01522">
    <property type="entry name" value="Polysacc_deac_1"/>
    <property type="match status" value="1"/>
</dbReference>
<comment type="subcellular location">
    <subcellularLocation>
        <location evidence="1">Secreted</location>
    </subcellularLocation>
</comment>
<dbReference type="EMBL" id="CP063656">
    <property type="protein sequence ID" value="QOW18793.1"/>
    <property type="molecule type" value="Genomic_DNA"/>
</dbReference>
<dbReference type="GO" id="GO:0016810">
    <property type="term" value="F:hydrolase activity, acting on carbon-nitrogen (but not peptide) bonds"/>
    <property type="evidence" value="ECO:0007669"/>
    <property type="project" value="InterPro"/>
</dbReference>
<dbReference type="CDD" id="cd10918">
    <property type="entry name" value="CE4_NodB_like_5s_6s"/>
    <property type="match status" value="1"/>
</dbReference>
<evidence type="ECO:0000256" key="2">
    <source>
        <dbReference type="ARBA" id="ARBA00022729"/>
    </source>
</evidence>
<evidence type="ECO:0000313" key="4">
    <source>
        <dbReference type="EMBL" id="QOW18793.1"/>
    </source>
</evidence>